<dbReference type="Proteomes" id="UP000010478">
    <property type="component" value="Chromosome"/>
</dbReference>
<feature type="region of interest" description="Disordered" evidence="2">
    <location>
        <begin position="255"/>
        <end position="275"/>
    </location>
</feature>
<dbReference type="OrthoDB" id="419021at2"/>
<dbReference type="KEGG" id="oni:Osc7112_5722"/>
<feature type="region of interest" description="Disordered" evidence="2">
    <location>
        <begin position="347"/>
        <end position="377"/>
    </location>
</feature>
<keyword evidence="1" id="KW-0175">Coiled coil</keyword>
<feature type="compositionally biased region" description="Low complexity" evidence="2">
    <location>
        <begin position="38"/>
        <end position="47"/>
    </location>
</feature>
<sequence>MSEADLRAHQHQPHPAVPSNTEPLQSNIADAGGFEPIAPDAADTPATVLQQPEEDWQTVDFPNAIGVDAIPTQPETKNSQSQTQPTEAGSPPISDNLKNMLGNAEQAKGKGSTPVTLMQALHECNRDLLQRIAQLETALEESQKTLQNRETLLAQRTAELENTQEQLTRLFGKVEVSHQTLQSQEILVESLRSQLATSQVRLATVERECASTVERYNEQLHQLVATENICRELRARLHRQQRHTLQFKAALERSLDRPQVKSPRIEPPDNAADTASAQLESLLAAVKSSQMPLPPAFNASPVQPWSEPEEHPEVAAAAEAIEPESPANTELNKLAQVSVIQLQESETYQPDEPATDSAEPVAEPELPVAESEPETATKVDTQELARAFQILNSVETFGIQEVRSSVAKPTAVAQPDWLTLIASPLRASKKRRSLAEIELPSFR</sequence>
<dbReference type="RefSeq" id="WP_015179137.1">
    <property type="nucleotide sequence ID" value="NC_019729.1"/>
</dbReference>
<feature type="region of interest" description="Disordered" evidence="2">
    <location>
        <begin position="1"/>
        <end position="99"/>
    </location>
</feature>
<feature type="compositionally biased region" description="Low complexity" evidence="2">
    <location>
        <begin position="357"/>
        <end position="370"/>
    </location>
</feature>
<feature type="compositionally biased region" description="Polar residues" evidence="2">
    <location>
        <begin position="73"/>
        <end position="87"/>
    </location>
</feature>
<dbReference type="PATRIC" id="fig|179408.3.peg.7138"/>
<evidence type="ECO:0000256" key="1">
    <source>
        <dbReference type="SAM" id="Coils"/>
    </source>
</evidence>
<reference evidence="3 4" key="1">
    <citation type="submission" date="2012-05" db="EMBL/GenBank/DDBJ databases">
        <title>Finished chromosome of genome of Oscillatoria sp. PCC 7112.</title>
        <authorList>
            <consortium name="US DOE Joint Genome Institute"/>
            <person name="Gugger M."/>
            <person name="Coursin T."/>
            <person name="Rippka R."/>
            <person name="Tandeau De Marsac N."/>
            <person name="Huntemann M."/>
            <person name="Wei C.-L."/>
            <person name="Han J."/>
            <person name="Detter J.C."/>
            <person name="Han C."/>
            <person name="Tapia R."/>
            <person name="Davenport K."/>
            <person name="Daligault H."/>
            <person name="Erkkila T."/>
            <person name="Gu W."/>
            <person name="Munk A.C.C."/>
            <person name="Teshima H."/>
            <person name="Xu Y."/>
            <person name="Chain P."/>
            <person name="Chen A."/>
            <person name="Krypides N."/>
            <person name="Mavromatis K."/>
            <person name="Markowitz V."/>
            <person name="Szeto E."/>
            <person name="Ivanova N."/>
            <person name="Mikhailova N."/>
            <person name="Ovchinnikova G."/>
            <person name="Pagani I."/>
            <person name="Pati A."/>
            <person name="Goodwin L."/>
            <person name="Peters L."/>
            <person name="Pitluck S."/>
            <person name="Woyke T."/>
            <person name="Kerfeld C."/>
        </authorList>
    </citation>
    <scope>NUCLEOTIDE SEQUENCE [LARGE SCALE GENOMIC DNA]</scope>
    <source>
        <strain evidence="3 4">PCC 7112</strain>
    </source>
</reference>
<dbReference type="eggNOG" id="COG4372">
    <property type="taxonomic scope" value="Bacteria"/>
</dbReference>
<feature type="coiled-coil region" evidence="1">
    <location>
        <begin position="125"/>
        <end position="208"/>
    </location>
</feature>
<organism evidence="3 4">
    <name type="scientific">Phormidium nigroviride PCC 7112</name>
    <dbReference type="NCBI Taxonomy" id="179408"/>
    <lineage>
        <taxon>Bacteria</taxon>
        <taxon>Bacillati</taxon>
        <taxon>Cyanobacteriota</taxon>
        <taxon>Cyanophyceae</taxon>
        <taxon>Oscillatoriophycideae</taxon>
        <taxon>Oscillatoriales</taxon>
        <taxon>Oscillatoriaceae</taxon>
        <taxon>Phormidium</taxon>
    </lineage>
</organism>
<keyword evidence="4" id="KW-1185">Reference proteome</keyword>
<dbReference type="AlphaFoldDB" id="K9VQV4"/>
<proteinExistence type="predicted"/>
<accession>K9VQV4</accession>
<dbReference type="EMBL" id="CP003614">
    <property type="protein sequence ID" value="AFZ09934.1"/>
    <property type="molecule type" value="Genomic_DNA"/>
</dbReference>
<evidence type="ECO:0000313" key="3">
    <source>
        <dbReference type="EMBL" id="AFZ09934.1"/>
    </source>
</evidence>
<feature type="compositionally biased region" description="Polar residues" evidence="2">
    <location>
        <begin position="18"/>
        <end position="28"/>
    </location>
</feature>
<feature type="compositionally biased region" description="Basic and acidic residues" evidence="2">
    <location>
        <begin position="255"/>
        <end position="267"/>
    </location>
</feature>
<evidence type="ECO:0000313" key="4">
    <source>
        <dbReference type="Proteomes" id="UP000010478"/>
    </source>
</evidence>
<evidence type="ECO:0000256" key="2">
    <source>
        <dbReference type="SAM" id="MobiDB-lite"/>
    </source>
</evidence>
<dbReference type="STRING" id="179408.Osc7112_5722"/>
<name>K9VQV4_9CYAN</name>
<gene>
    <name evidence="3" type="ORF">Osc7112_5722</name>
</gene>
<dbReference type="SUPFAM" id="SSF57997">
    <property type="entry name" value="Tropomyosin"/>
    <property type="match status" value="1"/>
</dbReference>
<protein>
    <submittedName>
        <fullName evidence="3">Uncharacterized protein</fullName>
    </submittedName>
</protein>
<dbReference type="HOGENOM" id="CLU_040136_1_0_3"/>